<evidence type="ECO:0008006" key="3">
    <source>
        <dbReference type="Google" id="ProtNLM"/>
    </source>
</evidence>
<protein>
    <recommendedName>
        <fullName evidence="3">DUF2199 domain-containing protein</fullName>
    </recommendedName>
</protein>
<dbReference type="Proteomes" id="UP000518206">
    <property type="component" value="Unassembled WGS sequence"/>
</dbReference>
<dbReference type="AlphaFoldDB" id="A0A7W4UG08"/>
<sequence length="174" mass="19192">MITSSDGSPPTGFECAGCGRRHEEMPLAFHAPAPAVWTEALAGQPDCELTSDVCVIHGEHFFVRGLVEVPIVGRDERFAWGVWVSLSEENFWRTGDTWDTPGREAAAPMFGWLSTELPTFRESTLNLKTMVHTRPVGIRPLVELEPTEHALAVEQREGLTWDAVTARVSALVHG</sequence>
<dbReference type="InterPro" id="IPR018697">
    <property type="entry name" value="DUF2199"/>
</dbReference>
<gene>
    <name evidence="1" type="ORF">FHR80_002399</name>
</gene>
<evidence type="ECO:0000313" key="1">
    <source>
        <dbReference type="EMBL" id="MBB2923474.1"/>
    </source>
</evidence>
<comment type="caution">
    <text evidence="1">The sequence shown here is derived from an EMBL/GenBank/DDBJ whole genome shotgun (WGS) entry which is preliminary data.</text>
</comment>
<dbReference type="RefSeq" id="WP_183296307.1">
    <property type="nucleotide sequence ID" value="NZ_JACHVX010000003.1"/>
</dbReference>
<accession>A0A7W4UG08</accession>
<proteinExistence type="predicted"/>
<reference evidence="1 2" key="2">
    <citation type="submission" date="2020-08" db="EMBL/GenBank/DDBJ databases">
        <authorList>
            <person name="Partida-Martinez L."/>
            <person name="Huntemann M."/>
            <person name="Clum A."/>
            <person name="Wang J."/>
            <person name="Palaniappan K."/>
            <person name="Ritter S."/>
            <person name="Chen I.-M."/>
            <person name="Stamatis D."/>
            <person name="Reddy T."/>
            <person name="O'Malley R."/>
            <person name="Daum C."/>
            <person name="Shapiro N."/>
            <person name="Ivanova N."/>
            <person name="Kyrpides N."/>
            <person name="Woyke T."/>
        </authorList>
    </citation>
    <scope>NUCLEOTIDE SEQUENCE [LARGE SCALE GENOMIC DNA]</scope>
    <source>
        <strain evidence="1 2">RAS26</strain>
    </source>
</reference>
<dbReference type="EMBL" id="JACHVX010000003">
    <property type="protein sequence ID" value="MBB2923474.1"/>
    <property type="molecule type" value="Genomic_DNA"/>
</dbReference>
<evidence type="ECO:0000313" key="2">
    <source>
        <dbReference type="Proteomes" id="UP000518206"/>
    </source>
</evidence>
<name>A0A7W4UG08_9CELL</name>
<organism evidence="1 2">
    <name type="scientific">Cellulomonas cellasea</name>
    <dbReference type="NCBI Taxonomy" id="43670"/>
    <lineage>
        <taxon>Bacteria</taxon>
        <taxon>Bacillati</taxon>
        <taxon>Actinomycetota</taxon>
        <taxon>Actinomycetes</taxon>
        <taxon>Micrococcales</taxon>
        <taxon>Cellulomonadaceae</taxon>
        <taxon>Cellulomonas</taxon>
    </lineage>
</organism>
<dbReference type="Pfam" id="PF09965">
    <property type="entry name" value="DUF2199"/>
    <property type="match status" value="1"/>
</dbReference>
<reference evidence="1 2" key="1">
    <citation type="submission" date="2020-08" db="EMBL/GenBank/DDBJ databases">
        <title>The Agave Microbiome: Exploring the role of microbial communities in plant adaptations to desert environments.</title>
        <authorList>
            <person name="Partida-Martinez L.P."/>
        </authorList>
    </citation>
    <scope>NUCLEOTIDE SEQUENCE [LARGE SCALE GENOMIC DNA]</scope>
    <source>
        <strain evidence="1 2">RAS26</strain>
    </source>
</reference>